<feature type="region of interest" description="Disordered" evidence="1">
    <location>
        <begin position="1"/>
        <end position="26"/>
    </location>
</feature>
<gene>
    <name evidence="2" type="ORF">GO606_01450</name>
</gene>
<name>A0ABX1PJ35_9RHOO</name>
<accession>A0ABX1PJ35</accession>
<organism evidence="2 3">
    <name type="scientific">Aromatoleum anaerobium</name>
    <dbReference type="NCBI Taxonomy" id="182180"/>
    <lineage>
        <taxon>Bacteria</taxon>
        <taxon>Pseudomonadati</taxon>
        <taxon>Pseudomonadota</taxon>
        <taxon>Betaproteobacteria</taxon>
        <taxon>Rhodocyclales</taxon>
        <taxon>Rhodocyclaceae</taxon>
        <taxon>Aromatoleum</taxon>
    </lineage>
</organism>
<keyword evidence="3" id="KW-1185">Reference proteome</keyword>
<proteinExistence type="predicted"/>
<reference evidence="2" key="1">
    <citation type="submission" date="2019-12" db="EMBL/GenBank/DDBJ databases">
        <title>Comparative genomics gives insights into the taxonomy of the Azoarcus-Aromatoleum group and reveals separate origins of nif in the plant-associated Azoarcus and non-plant-associated Aromatoleum sub-groups.</title>
        <authorList>
            <person name="Lafos M."/>
            <person name="Maluk M."/>
            <person name="Batista M."/>
            <person name="Junghare M."/>
            <person name="Carmona M."/>
            <person name="Faoro H."/>
            <person name="Cruz L.M."/>
            <person name="Battistoni F."/>
            <person name="De Souza E."/>
            <person name="Pedrosa F."/>
            <person name="Chen W.-M."/>
            <person name="Poole P.S."/>
            <person name="Dixon R.A."/>
            <person name="James E.K."/>
        </authorList>
    </citation>
    <scope>NUCLEOTIDE SEQUENCE</scope>
    <source>
        <strain evidence="2">LuFRes1</strain>
    </source>
</reference>
<evidence type="ECO:0000313" key="3">
    <source>
        <dbReference type="Proteomes" id="UP000615989"/>
    </source>
</evidence>
<dbReference type="EMBL" id="WTVG01000002">
    <property type="protein sequence ID" value="NMG23402.1"/>
    <property type="molecule type" value="Genomic_DNA"/>
</dbReference>
<dbReference type="Proteomes" id="UP000615989">
    <property type="component" value="Unassembled WGS sequence"/>
</dbReference>
<protein>
    <submittedName>
        <fullName evidence="2">Uncharacterized protein</fullName>
    </submittedName>
</protein>
<comment type="caution">
    <text evidence="2">The sequence shown here is derived from an EMBL/GenBank/DDBJ whole genome shotgun (WGS) entry which is preliminary data.</text>
</comment>
<dbReference type="RefSeq" id="WP_169116816.1">
    <property type="nucleotide sequence ID" value="NZ_WTVG02000040.1"/>
</dbReference>
<evidence type="ECO:0000256" key="1">
    <source>
        <dbReference type="SAM" id="MobiDB-lite"/>
    </source>
</evidence>
<evidence type="ECO:0000313" key="2">
    <source>
        <dbReference type="EMBL" id="NMG23402.1"/>
    </source>
</evidence>
<sequence length="57" mass="6129">MRANFVEIRTAKPHGNTDGSATKVPPAVASGNRRAFPVAFFAVAGYPHFIVTQMRLG</sequence>